<dbReference type="RefSeq" id="WP_175373862.1">
    <property type="nucleotide sequence ID" value="NZ_JABWCS010000219.1"/>
</dbReference>
<feature type="transmembrane region" description="Helical" evidence="1">
    <location>
        <begin position="102"/>
        <end position="127"/>
    </location>
</feature>
<dbReference type="InterPro" id="IPR053046">
    <property type="entry name" value="ABC-5_transporter"/>
</dbReference>
<feature type="transmembrane region" description="Helical" evidence="1">
    <location>
        <begin position="142"/>
        <end position="163"/>
    </location>
</feature>
<feature type="transmembrane region" description="Helical" evidence="1">
    <location>
        <begin position="235"/>
        <end position="253"/>
    </location>
</feature>
<organism evidence="3 4">
    <name type="scientific">Paenibacillus agri</name>
    <dbReference type="NCBI Taxonomy" id="2744309"/>
    <lineage>
        <taxon>Bacteria</taxon>
        <taxon>Bacillati</taxon>
        <taxon>Bacillota</taxon>
        <taxon>Bacilli</taxon>
        <taxon>Bacillales</taxon>
        <taxon>Paenibacillaceae</taxon>
        <taxon>Paenibacillus</taxon>
    </lineage>
</organism>
<dbReference type="Pfam" id="PF20047">
    <property type="entry name" value="DUF6449"/>
    <property type="match status" value="1"/>
</dbReference>
<comment type="caution">
    <text evidence="3">The sequence shown here is derived from an EMBL/GenBank/DDBJ whole genome shotgun (WGS) entry which is preliminary data.</text>
</comment>
<dbReference type="EMBL" id="JABWCS010000219">
    <property type="protein sequence ID" value="NUU63454.1"/>
    <property type="molecule type" value="Genomic_DNA"/>
</dbReference>
<evidence type="ECO:0000313" key="3">
    <source>
        <dbReference type="EMBL" id="NUU63454.1"/>
    </source>
</evidence>
<feature type="domain" description="DUF6449" evidence="2">
    <location>
        <begin position="443"/>
        <end position="540"/>
    </location>
</feature>
<dbReference type="AlphaFoldDB" id="A0A850EVI5"/>
<reference evidence="3" key="1">
    <citation type="submission" date="2020-06" db="EMBL/GenBank/DDBJ databases">
        <title>Paenibacillus sp. nov., isolated from soil.</title>
        <authorList>
            <person name="Seo Y.L."/>
        </authorList>
    </citation>
    <scope>NUCLEOTIDE SEQUENCE [LARGE SCALE GENOMIC DNA]</scope>
    <source>
        <strain evidence="3">JW14</strain>
    </source>
</reference>
<keyword evidence="1" id="KW-0812">Transmembrane</keyword>
<dbReference type="PANTHER" id="PTHR39177">
    <property type="entry name" value="ABC TRANSPORTER PERMEASE YTRC-RELATED"/>
    <property type="match status" value="1"/>
</dbReference>
<accession>A0A850EVI5</accession>
<proteinExistence type="predicted"/>
<dbReference type="PANTHER" id="PTHR39177:SF1">
    <property type="entry name" value="ABC TRANSPORTER PERMEASE YTRC-RELATED"/>
    <property type="match status" value="1"/>
</dbReference>
<dbReference type="InterPro" id="IPR045611">
    <property type="entry name" value="DUF6449"/>
</dbReference>
<sequence>MTRARCFFNLALIRQNFRQYGWIGIIYTLGLIFAVPLQMFMTGNPSLFNQKVTSLFQLGDGMQGMLIVLIPLSAGLMLFRYLQVKASADLMHSLPLRREHLLTSHLGSGIVLVLVPVWLCAAITAITRPWTGDLYDFTGKDIWTWAIAVSVLSIFLFCFSVFVGICTGQTVLQGIASFVLLILPYMLMQLISYYFSLYLYGYPYGIYTNSIRSDLWSPLVHLFSVSNQAFEVRELCVYVGLTVVVVALSYLLYRKRHVEMAGQAIAFTYFNPLFKAGVMLCCMLIAGNYFSINMSGRLVWTFGGYAIGAVVGYILSEMVIRKTWHIMNRKIPLDFAIYTFLLSLLLYIPVSGWTGYEARVPDEGEITQVYAGSLYNLYTQKESSTNPYEAYSPFSKVDPFSGDKDYIRAVQKLHSTLSVIRPAVPTGKSFYKDSRVRSMSIVYRLTNGHTLTRQYQVPVVGFEPELRAIMETAGYKKSEYVLSQLEHDVKTMNISTREGVVVLTHSAEINEFKALLRQEILDMSYADQIGDDVPLADVDIPITMEDRNVISFYSYSILPSYHRLLNWLADKGYSDKIMITAKNIASVEIAAFEPKILQGDHSYYYDPEQYLAIARKQNRSLVTQDKDQITDVLKYQKKYVIRKGTYLVKKNYEDGSPEYVLMETDDLSPELRKLLR</sequence>
<feature type="transmembrane region" description="Helical" evidence="1">
    <location>
        <begin position="335"/>
        <end position="356"/>
    </location>
</feature>
<evidence type="ECO:0000259" key="2">
    <source>
        <dbReference type="Pfam" id="PF20047"/>
    </source>
</evidence>
<dbReference type="Proteomes" id="UP000564806">
    <property type="component" value="Unassembled WGS sequence"/>
</dbReference>
<keyword evidence="1" id="KW-1133">Transmembrane helix</keyword>
<protein>
    <recommendedName>
        <fullName evidence="2">DUF6449 domain-containing protein</fullName>
    </recommendedName>
</protein>
<feature type="transmembrane region" description="Helical" evidence="1">
    <location>
        <begin position="61"/>
        <end position="82"/>
    </location>
</feature>
<feature type="transmembrane region" description="Helical" evidence="1">
    <location>
        <begin position="298"/>
        <end position="315"/>
    </location>
</feature>
<feature type="transmembrane region" description="Helical" evidence="1">
    <location>
        <begin position="273"/>
        <end position="292"/>
    </location>
</feature>
<name>A0A850EVI5_9BACL</name>
<gene>
    <name evidence="3" type="ORF">HPT30_24140</name>
</gene>
<evidence type="ECO:0000256" key="1">
    <source>
        <dbReference type="SAM" id="Phobius"/>
    </source>
</evidence>
<feature type="transmembrane region" description="Helical" evidence="1">
    <location>
        <begin position="175"/>
        <end position="195"/>
    </location>
</feature>
<keyword evidence="4" id="KW-1185">Reference proteome</keyword>
<evidence type="ECO:0000313" key="4">
    <source>
        <dbReference type="Proteomes" id="UP000564806"/>
    </source>
</evidence>
<keyword evidence="1" id="KW-0472">Membrane</keyword>
<feature type="transmembrane region" description="Helical" evidence="1">
    <location>
        <begin position="20"/>
        <end position="41"/>
    </location>
</feature>